<dbReference type="Pfam" id="PF00035">
    <property type="entry name" value="dsrm"/>
    <property type="match status" value="2"/>
</dbReference>
<keyword evidence="4" id="KW-0677">Repeat</keyword>
<dbReference type="GO" id="GO:0003725">
    <property type="term" value="F:double-stranded RNA binding"/>
    <property type="evidence" value="ECO:0007669"/>
    <property type="project" value="InterPro"/>
</dbReference>
<protein>
    <recommendedName>
        <fullName evidence="3">RNA helicase</fullName>
        <ecNumber evidence="3">3.6.4.13</ecNumber>
    </recommendedName>
</protein>
<evidence type="ECO:0000256" key="5">
    <source>
        <dbReference type="ARBA" id="ARBA00022741"/>
    </source>
</evidence>
<dbReference type="InterPro" id="IPR014001">
    <property type="entry name" value="Helicase_ATP-bd"/>
</dbReference>
<keyword evidence="7" id="KW-0347">Helicase</keyword>
<dbReference type="GO" id="GO:0016887">
    <property type="term" value="F:ATP hydrolysis activity"/>
    <property type="evidence" value="ECO:0007669"/>
    <property type="project" value="TreeGrafter"/>
</dbReference>
<dbReference type="EC" id="3.6.4.13" evidence="3"/>
<feature type="domain" description="Helicase ATP-binding" evidence="13">
    <location>
        <begin position="384"/>
        <end position="550"/>
    </location>
</feature>
<keyword evidence="5" id="KW-0547">Nucleotide-binding</keyword>
<dbReference type="InterPro" id="IPR007502">
    <property type="entry name" value="Helicase-assoc_dom"/>
</dbReference>
<dbReference type="SUPFAM" id="SSF52540">
    <property type="entry name" value="P-loop containing nucleoside triphosphate hydrolases"/>
    <property type="match status" value="1"/>
</dbReference>
<dbReference type="OrthoDB" id="5600252at2759"/>
<keyword evidence="16" id="KW-1185">Reference proteome</keyword>
<dbReference type="Pfam" id="PF07717">
    <property type="entry name" value="OB_NTP_bind"/>
    <property type="match status" value="1"/>
</dbReference>
<dbReference type="PROSITE" id="PS51194">
    <property type="entry name" value="HELICASE_CTER"/>
    <property type="match status" value="1"/>
</dbReference>
<feature type="domain" description="DRBM" evidence="12">
    <location>
        <begin position="166"/>
        <end position="238"/>
    </location>
</feature>
<comment type="similarity">
    <text evidence="2">Belongs to the DEAD box helicase family. DEAH subfamily.</text>
</comment>
<dbReference type="FunFam" id="3.40.50.300:FF:000284">
    <property type="entry name" value="probable ATP-dependent RNA helicase YTHDC2"/>
    <property type="match status" value="1"/>
</dbReference>
<evidence type="ECO:0000256" key="8">
    <source>
        <dbReference type="ARBA" id="ARBA00022840"/>
    </source>
</evidence>
<dbReference type="Proteomes" id="UP000549394">
    <property type="component" value="Unassembled WGS sequence"/>
</dbReference>
<dbReference type="CDD" id="cd18791">
    <property type="entry name" value="SF2_C_RHA"/>
    <property type="match status" value="1"/>
</dbReference>
<keyword evidence="9" id="KW-0539">Nucleus</keyword>
<dbReference type="GO" id="GO:0045944">
    <property type="term" value="P:positive regulation of transcription by RNA polymerase II"/>
    <property type="evidence" value="ECO:0007669"/>
    <property type="project" value="TreeGrafter"/>
</dbReference>
<keyword evidence="10" id="KW-0694">RNA-binding</keyword>
<dbReference type="EMBL" id="CAJFCJ010000015">
    <property type="protein sequence ID" value="CAD5121886.1"/>
    <property type="molecule type" value="Genomic_DNA"/>
</dbReference>
<evidence type="ECO:0000256" key="11">
    <source>
        <dbReference type="SAM" id="MobiDB-lite"/>
    </source>
</evidence>
<proteinExistence type="inferred from homology"/>
<comment type="subcellular location">
    <subcellularLocation>
        <location evidence="1">Nucleus</location>
    </subcellularLocation>
</comment>
<evidence type="ECO:0000313" key="16">
    <source>
        <dbReference type="Proteomes" id="UP000549394"/>
    </source>
</evidence>
<dbReference type="PROSITE" id="PS50137">
    <property type="entry name" value="DS_RBD"/>
    <property type="match status" value="2"/>
</dbReference>
<evidence type="ECO:0000313" key="15">
    <source>
        <dbReference type="EMBL" id="CAD5121886.1"/>
    </source>
</evidence>
<gene>
    <name evidence="15" type="ORF">DGYR_LOCUS9781</name>
</gene>
<evidence type="ECO:0000256" key="3">
    <source>
        <dbReference type="ARBA" id="ARBA00012552"/>
    </source>
</evidence>
<evidence type="ECO:0000256" key="4">
    <source>
        <dbReference type="ARBA" id="ARBA00022737"/>
    </source>
</evidence>
<evidence type="ECO:0000256" key="10">
    <source>
        <dbReference type="PROSITE-ProRule" id="PRU00266"/>
    </source>
</evidence>
<dbReference type="SMART" id="SM00487">
    <property type="entry name" value="DEXDc"/>
    <property type="match status" value="1"/>
</dbReference>
<evidence type="ECO:0000259" key="12">
    <source>
        <dbReference type="PROSITE" id="PS50137"/>
    </source>
</evidence>
<dbReference type="GO" id="GO:0043138">
    <property type="term" value="F:3'-5' DNA helicase activity"/>
    <property type="evidence" value="ECO:0007669"/>
    <property type="project" value="TreeGrafter"/>
</dbReference>
<feature type="domain" description="Helicase C-terminal" evidence="14">
    <location>
        <begin position="639"/>
        <end position="812"/>
    </location>
</feature>
<dbReference type="SMART" id="SM00358">
    <property type="entry name" value="DSRM"/>
    <property type="match status" value="2"/>
</dbReference>
<dbReference type="GO" id="GO:0050684">
    <property type="term" value="P:regulation of mRNA processing"/>
    <property type="evidence" value="ECO:0007669"/>
    <property type="project" value="TreeGrafter"/>
</dbReference>
<dbReference type="InterPro" id="IPR048333">
    <property type="entry name" value="HA2_WH"/>
</dbReference>
<keyword evidence="8" id="KW-0067">ATP-binding</keyword>
<sequence>MGENVKQFLHTWLMQKKKLSPQYQYRASGSKHRQRFTCELKVQGYDYIGIGNSTNKKDAQSNAADDFINFLVRLSEISEIEVSSIARPNRSTNSAHSSNGALQIDSQNPHSSRSAESTDCNLSNLNSEKTDVPSSYLMALQNKKNVEANEEVDLTAAIHGNWTMDNAKSRLNEYFQKNHIKADYQYSTLGPDHNRSFIAEMKIYISKLGRSLIGREHGSNKQIASKNCALSLVRQLFHFGIIEQYDGEKKKCTTMEILPYEMKISEELEAEIDEVLSSFNITPQDVGLSEDTPSQLISDVVVDSFEEVDEPFSNGTVQWSPPQRNWNAWKAMNIDEGPLAHKNLDSISLDLLNDFHEQQTEAEFGRRKKFREQLPVHSLKDVIIDKIEKNSVVLIRGETGSGKTTQIPQYVLEHFIKMGKGCSCNIVITQPRRISAISIAERVSYERCETLGTSVGYSVRFESVLPRPFGSMLYCTIGSLLRKLENGMRGISHVFVDEIHERDLNTDFLLVILRDMVRSYPQLRVVLMSATVDTSLFTDYFGSVEIVQVHGRQHPVTRYFLEDIVEMLNFKPTPDTFRTKKRKRPNSFLPVGEDDDDEDNLVLGREDPENMNLKVSEEYSAETRKSVSLLSEREISVELFESLLIHIKSLNIPGSILVFLPGWNWIVMLQKYLQQHATFGSSNYIILPLHSQVPREDQRKVFEHVNDGVTKIILSTNIAETSITIDDVSFVIDSCKVKRKLFTTHNNMTNYTTVWASRTSLEQRRGRAGRVRPGKCFVLCTKARFFHLDEHSIPEILRTPLHEIALSIKLLRLGSIGTFLAKTVEPPSIDTVIEAEVVLKNLKALDSKCELTPLGRILARLPIEPRLGVMIMYCCAFSCTDMACTIAAMSTFPEPFIIPPQRKGKLLNQHRSMAGDRFSDHVALLKAYDLWYQACLNGEQEESSFCEYKSLNIGNLRMASEAKQQLIDILINSGFSEESFNSVDINPYGPDENLDTVTAFLAYAVYPNVCVYKKRRQVITTENKSALIHKSSVNCVQDDLVPSSPFFVFGEKIRTKAVSCKQMTMVTPIHLLLLCVRSVKAWGEENVLLDDWIRVKIKTTVAAKITALRPAIESLIIRIASNPENAVYDNVSHQKLLNLARKLFRRESVTSHADNKINQTRIPLQTPMDHTLKRGCYRHYQSWPRNRGQRDQQGAWRYPPGQGSRINFRPDIAQFPQKSEVQFQFPENSESEVSRLPNEHLISRGAESDNISPNHSVPLLPDANFRNPFRGRSCEFIRRPYDNRRNFSRPYRKPFRRGCW</sequence>
<evidence type="ECO:0000259" key="14">
    <source>
        <dbReference type="PROSITE" id="PS51194"/>
    </source>
</evidence>
<dbReference type="Gene3D" id="3.40.50.300">
    <property type="entry name" value="P-loop containing nucleotide triphosphate hydrolases"/>
    <property type="match status" value="2"/>
</dbReference>
<evidence type="ECO:0000256" key="9">
    <source>
        <dbReference type="ARBA" id="ARBA00023242"/>
    </source>
</evidence>
<dbReference type="GO" id="GO:1990904">
    <property type="term" value="C:ribonucleoprotein complex"/>
    <property type="evidence" value="ECO:0007669"/>
    <property type="project" value="TreeGrafter"/>
</dbReference>
<reference evidence="15 16" key="1">
    <citation type="submission" date="2020-08" db="EMBL/GenBank/DDBJ databases">
        <authorList>
            <person name="Hejnol A."/>
        </authorList>
    </citation>
    <scope>NUCLEOTIDE SEQUENCE [LARGE SCALE GENOMIC DNA]</scope>
</reference>
<feature type="region of interest" description="Disordered" evidence="11">
    <location>
        <begin position="1184"/>
        <end position="1203"/>
    </location>
</feature>
<dbReference type="PROSITE" id="PS00690">
    <property type="entry name" value="DEAH_ATP_HELICASE"/>
    <property type="match status" value="1"/>
</dbReference>
<organism evidence="15 16">
    <name type="scientific">Dimorphilus gyrociliatus</name>
    <dbReference type="NCBI Taxonomy" id="2664684"/>
    <lineage>
        <taxon>Eukaryota</taxon>
        <taxon>Metazoa</taxon>
        <taxon>Spiralia</taxon>
        <taxon>Lophotrochozoa</taxon>
        <taxon>Annelida</taxon>
        <taxon>Polychaeta</taxon>
        <taxon>Polychaeta incertae sedis</taxon>
        <taxon>Dinophilidae</taxon>
        <taxon>Dimorphilus</taxon>
    </lineage>
</organism>
<comment type="caution">
    <text evidence="15">The sequence shown here is derived from an EMBL/GenBank/DDBJ whole genome shotgun (WGS) entry which is preliminary data.</text>
</comment>
<dbReference type="InterPro" id="IPR011709">
    <property type="entry name" value="DEAD-box_helicase_OB_fold"/>
</dbReference>
<dbReference type="PANTHER" id="PTHR18934:SF119">
    <property type="entry name" value="ATP-DEPENDENT RNA HELICASE A"/>
    <property type="match status" value="1"/>
</dbReference>
<dbReference type="SMART" id="SM00490">
    <property type="entry name" value="HELICc"/>
    <property type="match status" value="1"/>
</dbReference>
<dbReference type="InterPro" id="IPR002464">
    <property type="entry name" value="DNA/RNA_helicase_DEAH_CS"/>
</dbReference>
<evidence type="ECO:0000256" key="7">
    <source>
        <dbReference type="ARBA" id="ARBA00022806"/>
    </source>
</evidence>
<dbReference type="Pfam" id="PF00271">
    <property type="entry name" value="Helicase_C"/>
    <property type="match status" value="1"/>
</dbReference>
<dbReference type="Pfam" id="PF04408">
    <property type="entry name" value="WHD_HA2"/>
    <property type="match status" value="1"/>
</dbReference>
<dbReference type="CDD" id="cd19854">
    <property type="entry name" value="DSRM_DHX9_rpt1"/>
    <property type="match status" value="1"/>
</dbReference>
<feature type="domain" description="DRBM" evidence="12">
    <location>
        <begin position="4"/>
        <end position="73"/>
    </location>
</feature>
<dbReference type="InterPro" id="IPR011545">
    <property type="entry name" value="DEAD/DEAH_box_helicase_dom"/>
</dbReference>
<evidence type="ECO:0000256" key="1">
    <source>
        <dbReference type="ARBA" id="ARBA00004123"/>
    </source>
</evidence>
<dbReference type="GO" id="GO:0005524">
    <property type="term" value="F:ATP binding"/>
    <property type="evidence" value="ECO:0007669"/>
    <property type="project" value="UniProtKB-KW"/>
</dbReference>
<keyword evidence="6" id="KW-0378">Hydrolase</keyword>
<dbReference type="FunFam" id="3.30.160.20:FF:000028">
    <property type="entry name" value="ATP-dependent RNA helicase A"/>
    <property type="match status" value="1"/>
</dbReference>
<evidence type="ECO:0000256" key="2">
    <source>
        <dbReference type="ARBA" id="ARBA00008792"/>
    </source>
</evidence>
<dbReference type="SUPFAM" id="SSF54768">
    <property type="entry name" value="dsRNA-binding domain-like"/>
    <property type="match status" value="2"/>
</dbReference>
<accession>A0A7I8W1Y1</accession>
<feature type="compositionally biased region" description="Polar residues" evidence="11">
    <location>
        <begin position="89"/>
        <end position="127"/>
    </location>
</feature>
<dbReference type="GO" id="GO:0003724">
    <property type="term" value="F:RNA helicase activity"/>
    <property type="evidence" value="ECO:0007669"/>
    <property type="project" value="UniProtKB-EC"/>
</dbReference>
<dbReference type="FunFam" id="3.30.160.20:FF:000026">
    <property type="entry name" value="ATP-dependent RNA helicase A"/>
    <property type="match status" value="1"/>
</dbReference>
<evidence type="ECO:0000259" key="13">
    <source>
        <dbReference type="PROSITE" id="PS51192"/>
    </source>
</evidence>
<name>A0A7I8W1Y1_9ANNE</name>
<evidence type="ECO:0000256" key="6">
    <source>
        <dbReference type="ARBA" id="ARBA00022801"/>
    </source>
</evidence>
<dbReference type="Gene3D" id="1.20.120.1080">
    <property type="match status" value="1"/>
</dbReference>
<dbReference type="InterPro" id="IPR014720">
    <property type="entry name" value="dsRBD_dom"/>
</dbReference>
<dbReference type="PROSITE" id="PS51192">
    <property type="entry name" value="HELICASE_ATP_BIND_1"/>
    <property type="match status" value="1"/>
</dbReference>
<dbReference type="InterPro" id="IPR044446">
    <property type="entry name" value="DHX9_DSRM_2"/>
</dbReference>
<dbReference type="SMART" id="SM00847">
    <property type="entry name" value="HA2"/>
    <property type="match status" value="1"/>
</dbReference>
<dbReference type="GO" id="GO:0005730">
    <property type="term" value="C:nucleolus"/>
    <property type="evidence" value="ECO:0007669"/>
    <property type="project" value="TreeGrafter"/>
</dbReference>
<dbReference type="InterPro" id="IPR001650">
    <property type="entry name" value="Helicase_C-like"/>
</dbReference>
<dbReference type="Gene3D" id="3.30.160.20">
    <property type="match status" value="2"/>
</dbReference>
<dbReference type="Pfam" id="PF00270">
    <property type="entry name" value="DEAD"/>
    <property type="match status" value="1"/>
</dbReference>
<dbReference type="CDD" id="cd19855">
    <property type="entry name" value="DSRM_DHX9_rpt2"/>
    <property type="match status" value="1"/>
</dbReference>
<dbReference type="Pfam" id="PF21010">
    <property type="entry name" value="HA2_C"/>
    <property type="match status" value="1"/>
</dbReference>
<feature type="region of interest" description="Disordered" evidence="11">
    <location>
        <begin position="86"/>
        <end position="127"/>
    </location>
</feature>
<dbReference type="InterPro" id="IPR027417">
    <property type="entry name" value="P-loop_NTPase"/>
</dbReference>
<dbReference type="PANTHER" id="PTHR18934">
    <property type="entry name" value="ATP-DEPENDENT RNA HELICASE"/>
    <property type="match status" value="1"/>
</dbReference>
<dbReference type="InterPro" id="IPR044445">
    <property type="entry name" value="DHX9_DSRM_1"/>
</dbReference>